<name>A0A2Z7CJ17_9LAMI</name>
<feature type="region of interest" description="Disordered" evidence="1">
    <location>
        <begin position="1"/>
        <end position="23"/>
    </location>
</feature>
<protein>
    <submittedName>
        <fullName evidence="2">Putative sucrose-phosphate synthase 1</fullName>
    </submittedName>
</protein>
<gene>
    <name evidence="2" type="ORF">F511_37026</name>
</gene>
<sequence length="57" mass="6387">MQMDGLPGELSSYPRSDSPSGLPFVEWRVRGTTVIPMGSWGYVARRSTMVRWAGQEL</sequence>
<dbReference type="EMBL" id="KQ995404">
    <property type="protein sequence ID" value="KZV46703.1"/>
    <property type="molecule type" value="Genomic_DNA"/>
</dbReference>
<evidence type="ECO:0000313" key="3">
    <source>
        <dbReference type="Proteomes" id="UP000250235"/>
    </source>
</evidence>
<proteinExistence type="predicted"/>
<organism evidence="2 3">
    <name type="scientific">Dorcoceras hygrometricum</name>
    <dbReference type="NCBI Taxonomy" id="472368"/>
    <lineage>
        <taxon>Eukaryota</taxon>
        <taxon>Viridiplantae</taxon>
        <taxon>Streptophyta</taxon>
        <taxon>Embryophyta</taxon>
        <taxon>Tracheophyta</taxon>
        <taxon>Spermatophyta</taxon>
        <taxon>Magnoliopsida</taxon>
        <taxon>eudicotyledons</taxon>
        <taxon>Gunneridae</taxon>
        <taxon>Pentapetalae</taxon>
        <taxon>asterids</taxon>
        <taxon>lamiids</taxon>
        <taxon>Lamiales</taxon>
        <taxon>Gesneriaceae</taxon>
        <taxon>Didymocarpoideae</taxon>
        <taxon>Trichosporeae</taxon>
        <taxon>Loxocarpinae</taxon>
        <taxon>Dorcoceras</taxon>
    </lineage>
</organism>
<evidence type="ECO:0000256" key="1">
    <source>
        <dbReference type="SAM" id="MobiDB-lite"/>
    </source>
</evidence>
<evidence type="ECO:0000313" key="2">
    <source>
        <dbReference type="EMBL" id="KZV46703.1"/>
    </source>
</evidence>
<dbReference type="AlphaFoldDB" id="A0A2Z7CJ17"/>
<accession>A0A2Z7CJ17</accession>
<keyword evidence="3" id="KW-1185">Reference proteome</keyword>
<dbReference type="Proteomes" id="UP000250235">
    <property type="component" value="Unassembled WGS sequence"/>
</dbReference>
<reference evidence="2 3" key="1">
    <citation type="journal article" date="2015" name="Proc. Natl. Acad. Sci. U.S.A.">
        <title>The resurrection genome of Boea hygrometrica: A blueprint for survival of dehydration.</title>
        <authorList>
            <person name="Xiao L."/>
            <person name="Yang G."/>
            <person name="Zhang L."/>
            <person name="Yang X."/>
            <person name="Zhao S."/>
            <person name="Ji Z."/>
            <person name="Zhou Q."/>
            <person name="Hu M."/>
            <person name="Wang Y."/>
            <person name="Chen M."/>
            <person name="Xu Y."/>
            <person name="Jin H."/>
            <person name="Xiao X."/>
            <person name="Hu G."/>
            <person name="Bao F."/>
            <person name="Hu Y."/>
            <person name="Wan P."/>
            <person name="Li L."/>
            <person name="Deng X."/>
            <person name="Kuang T."/>
            <person name="Xiang C."/>
            <person name="Zhu J.K."/>
            <person name="Oliver M.J."/>
            <person name="He Y."/>
        </authorList>
    </citation>
    <scope>NUCLEOTIDE SEQUENCE [LARGE SCALE GENOMIC DNA]</scope>
    <source>
        <strain evidence="3">cv. XS01</strain>
    </source>
</reference>